<accession>A0A4P9K733</accession>
<sequence>MHRNKPFASSSEENKQVILEAIRPYLLTRQQVLEIASGTGQHAVFFAQQLPQLIWQTSELPACHPGIRQWIEDSGLSNVLDPIALDVSQNQWPKTHYDALFSANSFHIMSEANVADFFARVSQVLTDKALLMIYGPFNYHGRYTSDSNANFDHWLKQRNPLSGIKDFEWCQQLAENSGLSMLEDITMPQNNRILVWQKDSKPNQQVKNRT</sequence>
<dbReference type="SUPFAM" id="SSF53335">
    <property type="entry name" value="S-adenosyl-L-methionine-dependent methyltransferases"/>
    <property type="match status" value="1"/>
</dbReference>
<reference evidence="1 2" key="1">
    <citation type="submission" date="2019-05" db="EMBL/GenBank/DDBJ databases">
        <title>Thiomicrorhabdus sediminis sp. nov, a novel sulfur-oxidizing bacterium isolated from coastal sediment.</title>
        <authorList>
            <person name="Liu X."/>
        </authorList>
    </citation>
    <scope>NUCLEOTIDE SEQUENCE [LARGE SCALE GENOMIC DNA]</scope>
    <source>
        <strain evidence="1 2">G1</strain>
    </source>
</reference>
<dbReference type="PANTHER" id="PTHR20974">
    <property type="entry name" value="UPF0585 PROTEIN CG18661"/>
    <property type="match status" value="1"/>
</dbReference>
<evidence type="ECO:0000313" key="1">
    <source>
        <dbReference type="EMBL" id="QCU90057.1"/>
    </source>
</evidence>
<dbReference type="Gene3D" id="3.40.50.150">
    <property type="entry name" value="Vaccinia Virus protein VP39"/>
    <property type="match status" value="1"/>
</dbReference>
<dbReference type="OrthoDB" id="5563826at2"/>
<dbReference type="AlphaFoldDB" id="A0A4P9K733"/>
<keyword evidence="2" id="KW-1185">Reference proteome</keyword>
<dbReference type="Pfam" id="PF06080">
    <property type="entry name" value="DUF938"/>
    <property type="match status" value="1"/>
</dbReference>
<proteinExistence type="predicted"/>
<dbReference type="Proteomes" id="UP000304864">
    <property type="component" value="Chromosome"/>
</dbReference>
<dbReference type="PANTHER" id="PTHR20974:SF0">
    <property type="entry name" value="UPF0585 PROTEIN CG18661"/>
    <property type="match status" value="1"/>
</dbReference>
<gene>
    <name evidence="1" type="ORF">FE785_05120</name>
</gene>
<protein>
    <submittedName>
        <fullName evidence="1">DUF938 domain-containing protein</fullName>
    </submittedName>
</protein>
<dbReference type="RefSeq" id="WP_138564734.1">
    <property type="nucleotide sequence ID" value="NZ_CP040602.1"/>
</dbReference>
<dbReference type="InterPro" id="IPR010342">
    <property type="entry name" value="DUF938"/>
</dbReference>
<organism evidence="1 2">
    <name type="scientific">Thiomicrorhabdus sediminis</name>
    <dbReference type="NCBI Taxonomy" id="2580412"/>
    <lineage>
        <taxon>Bacteria</taxon>
        <taxon>Pseudomonadati</taxon>
        <taxon>Pseudomonadota</taxon>
        <taxon>Gammaproteobacteria</taxon>
        <taxon>Thiotrichales</taxon>
        <taxon>Piscirickettsiaceae</taxon>
        <taxon>Thiomicrorhabdus</taxon>
    </lineage>
</organism>
<dbReference type="InterPro" id="IPR029063">
    <property type="entry name" value="SAM-dependent_MTases_sf"/>
</dbReference>
<evidence type="ECO:0000313" key="2">
    <source>
        <dbReference type="Proteomes" id="UP000304864"/>
    </source>
</evidence>
<name>A0A4P9K733_9GAMM</name>
<dbReference type="EMBL" id="CP040602">
    <property type="protein sequence ID" value="QCU90057.1"/>
    <property type="molecule type" value="Genomic_DNA"/>
</dbReference>
<dbReference type="KEGG" id="thig:FE785_05120"/>